<dbReference type="Pfam" id="PF10609">
    <property type="entry name" value="ParA"/>
    <property type="match status" value="1"/>
</dbReference>
<proteinExistence type="inferred from homology"/>
<reference evidence="7" key="2">
    <citation type="journal article" date="2020" name="mSystems">
        <title>Genome- and Community-Level Interaction Insights into Carbon Utilization and Element Cycling Functions of Hydrothermarchaeota in Hydrothermal Sediment.</title>
        <authorList>
            <person name="Zhou Z."/>
            <person name="Liu Y."/>
            <person name="Xu W."/>
            <person name="Pan J."/>
            <person name="Luo Z.H."/>
            <person name="Li M."/>
        </authorList>
    </citation>
    <scope>NUCLEOTIDE SEQUENCE [LARGE SCALE GENOMIC DNA]</scope>
    <source>
        <strain evidence="7">SpSt-1261</strain>
    </source>
</reference>
<keyword evidence="1 6" id="KW-0479">Metal-binding</keyword>
<dbReference type="AlphaFoldDB" id="A0A2J6N2H2"/>
<dbReference type="PANTHER" id="PTHR23264">
    <property type="entry name" value="NUCLEOTIDE-BINDING PROTEIN NBP35 YEAST -RELATED"/>
    <property type="match status" value="1"/>
</dbReference>
<evidence type="ECO:0000256" key="3">
    <source>
        <dbReference type="ARBA" id="ARBA00022840"/>
    </source>
</evidence>
<dbReference type="GO" id="GO:0016226">
    <property type="term" value="P:iron-sulfur cluster assembly"/>
    <property type="evidence" value="ECO:0007669"/>
    <property type="project" value="InterPro"/>
</dbReference>
<gene>
    <name evidence="8" type="ORF">C0188_03290</name>
    <name evidence="7" type="ORF">ENO39_01865</name>
</gene>
<dbReference type="HAMAP" id="MF_02040">
    <property type="entry name" value="Mrp_NBP35"/>
    <property type="match status" value="1"/>
</dbReference>
<dbReference type="EMBL" id="DSFH01000032">
    <property type="protein sequence ID" value="HEW63793.1"/>
    <property type="molecule type" value="Genomic_DNA"/>
</dbReference>
<dbReference type="Gene3D" id="3.40.50.300">
    <property type="entry name" value="P-loop containing nucleotide triphosphate hydrolases"/>
    <property type="match status" value="1"/>
</dbReference>
<dbReference type="InterPro" id="IPR033756">
    <property type="entry name" value="YlxH/NBP35"/>
</dbReference>
<accession>A0A2J6N2H2</accession>
<organism evidence="8 9">
    <name type="scientific">Fervidicoccus fontis</name>
    <dbReference type="NCBI Taxonomy" id="683846"/>
    <lineage>
        <taxon>Archaea</taxon>
        <taxon>Thermoproteota</taxon>
        <taxon>Thermoprotei</taxon>
        <taxon>Fervidicoccales</taxon>
        <taxon>Fervidicoccaceae</taxon>
        <taxon>Fervidicoccus</taxon>
    </lineage>
</organism>
<dbReference type="SUPFAM" id="SSF52540">
    <property type="entry name" value="P-loop containing nucleoside triphosphate hydrolases"/>
    <property type="match status" value="1"/>
</dbReference>
<comment type="caution">
    <text evidence="8">The sequence shown here is derived from an EMBL/GenBank/DDBJ whole genome shotgun (WGS) entry which is preliminary data.</text>
</comment>
<evidence type="ECO:0000256" key="2">
    <source>
        <dbReference type="ARBA" id="ARBA00022741"/>
    </source>
</evidence>
<dbReference type="GO" id="GO:0005524">
    <property type="term" value="F:ATP binding"/>
    <property type="evidence" value="ECO:0007669"/>
    <property type="project" value="UniProtKB-UniRule"/>
</dbReference>
<sequence>MSVNAEFLKKEAEMKALSIRKTSMIRYKFIVLSGKGGVGKSIVTANLGLAFSKLGFKGKIGILDADIHGPSIPRYLGYENAEVLTDGEKLYPVETKYGIKLMSASFFLKDKELPIIWRGPLKIKLIRDMITSTEWGNLDLLLIDTPPGTGDEIQGIVEYISKITGAVVVTIPSDVSLHVVKRAVSFLKTVNVPLKGIIENMSFVRCNDGSVKRPFGEGGAKVEKELGEKIIARIPMNPLLSNPIDDTNNPYEYDNLNNNEVAISFMEAAKKLIESQSGV</sequence>
<dbReference type="Proteomes" id="UP000886076">
    <property type="component" value="Unassembled WGS sequence"/>
</dbReference>
<dbReference type="InterPro" id="IPR019591">
    <property type="entry name" value="Mrp/NBP35_ATP-bd"/>
</dbReference>
<keyword evidence="6" id="KW-0378">Hydrolase</keyword>
<comment type="subunit">
    <text evidence="6">Homodimer.</text>
</comment>
<dbReference type="PANTHER" id="PTHR23264:SF19">
    <property type="entry name" value="CYTOSOLIC FE-S CLUSTER ASSEMBLY FACTOR NUBP2"/>
    <property type="match status" value="1"/>
</dbReference>
<dbReference type="GO" id="GO:0005829">
    <property type="term" value="C:cytosol"/>
    <property type="evidence" value="ECO:0007669"/>
    <property type="project" value="TreeGrafter"/>
</dbReference>
<feature type="binding site" evidence="6">
    <location>
        <begin position="34"/>
        <end position="41"/>
    </location>
    <ligand>
        <name>ATP</name>
        <dbReference type="ChEBI" id="CHEBI:30616"/>
    </ligand>
</feature>
<reference evidence="8 9" key="1">
    <citation type="submission" date="2018-01" db="EMBL/GenBank/DDBJ databases">
        <title>Metagenomic assembled genomes from two thermal pools in the Uzon Caldera, Kamchatka, Russia.</title>
        <authorList>
            <person name="Wilkins L."/>
            <person name="Ettinger C."/>
        </authorList>
    </citation>
    <scope>NUCLEOTIDE SEQUENCE [LARGE SCALE GENOMIC DNA]</scope>
    <source>
        <strain evidence="8">ZAV-06</strain>
    </source>
</reference>
<dbReference type="GO" id="GO:0046872">
    <property type="term" value="F:metal ion binding"/>
    <property type="evidence" value="ECO:0007669"/>
    <property type="project" value="UniProtKB-KW"/>
</dbReference>
<comment type="function">
    <text evidence="6">Binds and transfers iron-sulfur (Fe-S) clusters to target apoproteins. Can hydrolyze ATP.</text>
</comment>
<keyword evidence="2 6" id="KW-0547">Nucleotide-binding</keyword>
<dbReference type="GO" id="GO:0140663">
    <property type="term" value="F:ATP-dependent FeS chaperone activity"/>
    <property type="evidence" value="ECO:0007669"/>
    <property type="project" value="InterPro"/>
</dbReference>
<evidence type="ECO:0000256" key="5">
    <source>
        <dbReference type="ARBA" id="ARBA00023014"/>
    </source>
</evidence>
<evidence type="ECO:0000313" key="9">
    <source>
        <dbReference type="Proteomes" id="UP000237153"/>
    </source>
</evidence>
<keyword evidence="4 6" id="KW-0408">Iron</keyword>
<dbReference type="RefSeq" id="WP_272985091.1">
    <property type="nucleotide sequence ID" value="NZ_DSFH01000032.1"/>
</dbReference>
<dbReference type="Proteomes" id="UP000237153">
    <property type="component" value="Unassembled WGS sequence"/>
</dbReference>
<name>A0A2J6N2H2_9CREN</name>
<evidence type="ECO:0000256" key="1">
    <source>
        <dbReference type="ARBA" id="ARBA00022723"/>
    </source>
</evidence>
<keyword evidence="5 6" id="KW-0411">Iron-sulfur</keyword>
<keyword evidence="3 6" id="KW-0067">ATP-binding</keyword>
<dbReference type="CDD" id="cd02037">
    <property type="entry name" value="Mrp_NBP35"/>
    <property type="match status" value="1"/>
</dbReference>
<dbReference type="GO" id="GO:0016887">
    <property type="term" value="F:ATP hydrolysis activity"/>
    <property type="evidence" value="ECO:0007669"/>
    <property type="project" value="UniProtKB-UniRule"/>
</dbReference>
<dbReference type="EMBL" id="PNIM01000015">
    <property type="protein sequence ID" value="PMB75426.1"/>
    <property type="molecule type" value="Genomic_DNA"/>
</dbReference>
<evidence type="ECO:0000256" key="4">
    <source>
        <dbReference type="ARBA" id="ARBA00023004"/>
    </source>
</evidence>
<protein>
    <recommendedName>
        <fullName evidence="6">Iron-sulfur cluster carrier protein</fullName>
    </recommendedName>
</protein>
<evidence type="ECO:0000256" key="6">
    <source>
        <dbReference type="HAMAP-Rule" id="MF_02040"/>
    </source>
</evidence>
<dbReference type="InterPro" id="IPR027417">
    <property type="entry name" value="P-loop_NTPase"/>
</dbReference>
<comment type="similarity">
    <text evidence="6">Belongs to the Mrp/NBP35 ATP-binding proteins family.</text>
</comment>
<dbReference type="GO" id="GO:0051536">
    <property type="term" value="F:iron-sulfur cluster binding"/>
    <property type="evidence" value="ECO:0007669"/>
    <property type="project" value="UniProtKB-UniRule"/>
</dbReference>
<evidence type="ECO:0000313" key="7">
    <source>
        <dbReference type="EMBL" id="HEW63793.1"/>
    </source>
</evidence>
<evidence type="ECO:0000313" key="8">
    <source>
        <dbReference type="EMBL" id="PMB75426.1"/>
    </source>
</evidence>